<dbReference type="InterPro" id="IPR024775">
    <property type="entry name" value="DinB-like"/>
</dbReference>
<evidence type="ECO:0000313" key="3">
    <source>
        <dbReference type="Proteomes" id="UP000192276"/>
    </source>
</evidence>
<feature type="domain" description="DinB-like" evidence="1">
    <location>
        <begin position="33"/>
        <end position="160"/>
    </location>
</feature>
<dbReference type="RefSeq" id="WP_081159847.1">
    <property type="nucleotide sequence ID" value="NZ_LWBP01000002.1"/>
</dbReference>
<reference evidence="3" key="1">
    <citation type="submission" date="2016-04" db="EMBL/GenBank/DDBJ databases">
        <authorList>
            <person name="Chen L."/>
            <person name="Zhuang W."/>
            <person name="Wang G."/>
        </authorList>
    </citation>
    <scope>NUCLEOTIDE SEQUENCE [LARGE SCALE GENOMIC DNA]</scope>
    <source>
        <strain evidence="3">208</strain>
    </source>
</reference>
<accession>A0A1V9GBE6</accession>
<comment type="caution">
    <text evidence="2">The sequence shown here is derived from an EMBL/GenBank/DDBJ whole genome shotgun (WGS) entry which is preliminary data.</text>
</comment>
<name>A0A1V9GBE6_9BACT</name>
<evidence type="ECO:0000313" key="2">
    <source>
        <dbReference type="EMBL" id="OQP67933.1"/>
    </source>
</evidence>
<dbReference type="AlphaFoldDB" id="A0A1V9GBE6"/>
<gene>
    <name evidence="2" type="ORF">A4R26_10555</name>
</gene>
<keyword evidence="3" id="KW-1185">Reference proteome</keyword>
<dbReference type="EMBL" id="LWBP01000002">
    <property type="protein sequence ID" value="OQP67933.1"/>
    <property type="molecule type" value="Genomic_DNA"/>
</dbReference>
<protein>
    <submittedName>
        <fullName evidence="2">Metal-dependent hydrolase</fullName>
    </submittedName>
</protein>
<dbReference type="InterPro" id="IPR034660">
    <property type="entry name" value="DinB/YfiT-like"/>
</dbReference>
<dbReference type="Proteomes" id="UP000192276">
    <property type="component" value="Unassembled WGS sequence"/>
</dbReference>
<organism evidence="2 3">
    <name type="scientific">Niastella populi</name>
    <dbReference type="NCBI Taxonomy" id="550983"/>
    <lineage>
        <taxon>Bacteria</taxon>
        <taxon>Pseudomonadati</taxon>
        <taxon>Bacteroidota</taxon>
        <taxon>Chitinophagia</taxon>
        <taxon>Chitinophagales</taxon>
        <taxon>Chitinophagaceae</taxon>
        <taxon>Niastella</taxon>
    </lineage>
</organism>
<proteinExistence type="predicted"/>
<evidence type="ECO:0000259" key="1">
    <source>
        <dbReference type="Pfam" id="PF12867"/>
    </source>
</evidence>
<dbReference type="STRING" id="550983.A4R26_10555"/>
<dbReference type="OrthoDB" id="1439983at2"/>
<dbReference type="Pfam" id="PF12867">
    <property type="entry name" value="DinB_2"/>
    <property type="match status" value="1"/>
</dbReference>
<dbReference type="Gene3D" id="1.20.120.450">
    <property type="entry name" value="dinb family like domain"/>
    <property type="match status" value="1"/>
</dbReference>
<keyword evidence="2" id="KW-0378">Hydrolase</keyword>
<dbReference type="GO" id="GO:0016787">
    <property type="term" value="F:hydrolase activity"/>
    <property type="evidence" value="ECO:0007669"/>
    <property type="project" value="UniProtKB-KW"/>
</dbReference>
<sequence length="169" mass="18820">MAKTNQPEVWLRGALDGIPALLQPVAHALLQAKEEIHEMMNDFPVDLLWQRPAGVASPAFHLQHIAGVLNRLFTYAAGRQLTSQQLEYLKAEGVQAEGINIPLLLNKLDEQIHSSIEMLKTIDETRLTEPRGVGRMQLPSTVLGLLFHAAEHTMRHTGQLNITVRILKG</sequence>
<dbReference type="SUPFAM" id="SSF109854">
    <property type="entry name" value="DinB/YfiT-like putative metalloenzymes"/>
    <property type="match status" value="1"/>
</dbReference>